<gene>
    <name evidence="1" type="ORF">Llan_2280</name>
</gene>
<dbReference type="STRING" id="45067.Llan_2280"/>
<sequence length="443" mass="50780">MMTFEEKQKIISLLQSKLDKLRGVDAGDHPSEIMELEGTDNEEVLEIPEMLEFESEWIKAFSSEIEKLLSLLKEDQLELFEEAFKSSCENHDDDISLYWQIAEIAFKPKTMEDMAKILFPNMDSATIDERINDLLHEAIDNPQMLQTILSLLPEDKRLPAVLKEKEFVTYKLEEEFGTYEGSTLEEEFVAYEGSTLYLSATKPQALRTILQCLPETKNLTEVEHVAVINLLSQINELREYEQNNRGPQGDAAYRLANELIHLTTQFIIGDYETKKGIENDFKATISNFKAEEEDLQEILNNIESKFIEFQGVSSSSFKAAKIKKYEEECTIQINRLENYDNPVAKEKRTILEQARGKLQEADVDPGQKLNNFYAHIRDNQNTLVEPHSSLPKDIIKGLITFIGYILGVYPGVQLKQRLFGENRPTTTGEKIVEPVLRDINPKG</sequence>
<keyword evidence="2" id="KW-1185">Reference proteome</keyword>
<dbReference type="RefSeq" id="WP_028372396.1">
    <property type="nucleotide sequence ID" value="NZ_CAAAJD010000040.1"/>
</dbReference>
<proteinExistence type="predicted"/>
<evidence type="ECO:0000313" key="1">
    <source>
        <dbReference type="EMBL" id="KTD18677.1"/>
    </source>
</evidence>
<reference evidence="1 2" key="1">
    <citation type="submission" date="2015-11" db="EMBL/GenBank/DDBJ databases">
        <title>Genomic analysis of 38 Legionella species identifies large and diverse effector repertoires.</title>
        <authorList>
            <person name="Burstein D."/>
            <person name="Amaro F."/>
            <person name="Zusman T."/>
            <person name="Lifshitz Z."/>
            <person name="Cohen O."/>
            <person name="Gilbert J.A."/>
            <person name="Pupko T."/>
            <person name="Shuman H.A."/>
            <person name="Segal G."/>
        </authorList>
    </citation>
    <scope>NUCLEOTIDE SEQUENCE [LARGE SCALE GENOMIC DNA]</scope>
    <source>
        <strain evidence="1 2">ATCC 49751</strain>
    </source>
</reference>
<protein>
    <submittedName>
        <fullName evidence="1">Uncharacterized protein</fullName>
    </submittedName>
</protein>
<dbReference type="Proteomes" id="UP000054869">
    <property type="component" value="Unassembled WGS sequence"/>
</dbReference>
<name>A0A0W0VEV3_9GAMM</name>
<comment type="caution">
    <text evidence="1">The sequence shown here is derived from an EMBL/GenBank/DDBJ whole genome shotgun (WGS) entry which is preliminary data.</text>
</comment>
<dbReference type="AlphaFoldDB" id="A0A0W0VEV3"/>
<organism evidence="1 2">
    <name type="scientific">Legionella lansingensis</name>
    <dbReference type="NCBI Taxonomy" id="45067"/>
    <lineage>
        <taxon>Bacteria</taxon>
        <taxon>Pseudomonadati</taxon>
        <taxon>Pseudomonadota</taxon>
        <taxon>Gammaproteobacteria</taxon>
        <taxon>Legionellales</taxon>
        <taxon>Legionellaceae</taxon>
        <taxon>Legionella</taxon>
    </lineage>
</organism>
<dbReference type="PATRIC" id="fig|45067.4.peg.2391"/>
<evidence type="ECO:0000313" key="2">
    <source>
        <dbReference type="Proteomes" id="UP000054869"/>
    </source>
</evidence>
<accession>A0A0W0VEV3</accession>
<dbReference type="EMBL" id="LNYI01000057">
    <property type="protein sequence ID" value="KTD18677.1"/>
    <property type="molecule type" value="Genomic_DNA"/>
</dbReference>